<comment type="caution">
    <text evidence="10">The sequence shown here is derived from an EMBL/GenBank/DDBJ whole genome shotgun (WGS) entry which is preliminary data.</text>
</comment>
<dbReference type="Proteomes" id="UP000502823">
    <property type="component" value="Unassembled WGS sequence"/>
</dbReference>
<keyword evidence="3 9" id="KW-0812">Transmembrane</keyword>
<feature type="transmembrane region" description="Helical" evidence="9">
    <location>
        <begin position="304"/>
        <end position="324"/>
    </location>
</feature>
<dbReference type="OrthoDB" id="6617147at2759"/>
<keyword evidence="5 9" id="KW-1133">Transmembrane helix</keyword>
<dbReference type="PANTHER" id="PTHR21137:SF42">
    <property type="entry name" value="ODORANT RECEPTOR 83A"/>
    <property type="match status" value="1"/>
</dbReference>
<keyword evidence="7 9" id="KW-0675">Receptor</keyword>
<comment type="similarity">
    <text evidence="9">Belongs to the insect chemoreceptor superfamily. Heteromeric odorant receptor channel (TC 1.A.69) family.</text>
</comment>
<evidence type="ECO:0000256" key="4">
    <source>
        <dbReference type="ARBA" id="ARBA00022725"/>
    </source>
</evidence>
<evidence type="ECO:0000256" key="6">
    <source>
        <dbReference type="ARBA" id="ARBA00023136"/>
    </source>
</evidence>
<accession>A0A6L2PSG9</accession>
<evidence type="ECO:0000256" key="7">
    <source>
        <dbReference type="ARBA" id="ARBA00023170"/>
    </source>
</evidence>
<keyword evidence="4 9" id="KW-0552">Olfaction</keyword>
<evidence type="ECO:0000313" key="10">
    <source>
        <dbReference type="EMBL" id="GFG35529.1"/>
    </source>
</evidence>
<keyword evidence="11" id="KW-1185">Reference proteome</keyword>
<feature type="transmembrane region" description="Helical" evidence="9">
    <location>
        <begin position="139"/>
        <end position="157"/>
    </location>
</feature>
<evidence type="ECO:0000256" key="2">
    <source>
        <dbReference type="ARBA" id="ARBA00022606"/>
    </source>
</evidence>
<evidence type="ECO:0000256" key="3">
    <source>
        <dbReference type="ARBA" id="ARBA00022692"/>
    </source>
</evidence>
<reference evidence="11" key="1">
    <citation type="submission" date="2020-01" db="EMBL/GenBank/DDBJ databases">
        <title>Draft genome sequence of the Termite Coptotermes fromosanus.</title>
        <authorList>
            <person name="Itakura S."/>
            <person name="Yosikawa Y."/>
            <person name="Umezawa K."/>
        </authorList>
    </citation>
    <scope>NUCLEOTIDE SEQUENCE [LARGE SCALE GENOMIC DNA]</scope>
</reference>
<feature type="transmembrane region" description="Helical" evidence="9">
    <location>
        <begin position="272"/>
        <end position="292"/>
    </location>
</feature>
<dbReference type="FunCoup" id="A0A6L2PSG9">
    <property type="interactions" value="52"/>
</dbReference>
<dbReference type="AlphaFoldDB" id="A0A6L2PSG9"/>
<evidence type="ECO:0000256" key="5">
    <source>
        <dbReference type="ARBA" id="ARBA00022989"/>
    </source>
</evidence>
<dbReference type="InterPro" id="IPR004117">
    <property type="entry name" value="7tm6_olfct_rcpt"/>
</dbReference>
<dbReference type="PANTHER" id="PTHR21137">
    <property type="entry name" value="ODORANT RECEPTOR"/>
    <property type="match status" value="1"/>
</dbReference>
<sequence>MDAADHHKSSLTERRFGFLLFVLRMAGVAVNMEKQPKAHAAYNVYLVSSYYITYLSVFMDYVRIRNDFEESMKNVRMLFGMGLIMWMHLCLRFNKDKLEHLIHLTESFTWEDMPARDPATGLVTMAGSVQRVQTVVKRLVLFMYVFHGVQSTMHMWANHDMVFTTWYPFDVSYSPVYEIINVTQYTAYVMITSVFIGFQGLFATLVCVACSQFEKLRANISLIGDRRLNTVQGSGDGPGPEGRLEQLKGCVRHHQNIMLYIQELEKSLNPSLGGMFLFLLAALCFVAFSAVTSWGDHTDVSQAVFMYGLMMGNVFVFCWLGTALSDQAEAVGEAAWDCRWVGSALPFQRCLIFIIALANKGFKLTAGKFVPVSNKTMMNVRMYFKISSYILRCMQGL</sequence>
<comment type="subcellular location">
    <subcellularLocation>
        <location evidence="9">Cell membrane</location>
        <topology evidence="9">Multi-pass membrane protein</topology>
    </subcellularLocation>
    <subcellularLocation>
        <location evidence="1">Membrane</location>
        <topology evidence="1">Multi-pass membrane protein</topology>
    </subcellularLocation>
</comment>
<dbReference type="InParanoid" id="A0A6L2PSG9"/>
<evidence type="ECO:0000313" key="11">
    <source>
        <dbReference type="Proteomes" id="UP000502823"/>
    </source>
</evidence>
<proteinExistence type="inferred from homology"/>
<keyword evidence="2 9" id="KW-0716">Sensory transduction</keyword>
<name>A0A6L2PSG9_COPFO</name>
<dbReference type="EMBL" id="BLKM01000553">
    <property type="protein sequence ID" value="GFG35529.1"/>
    <property type="molecule type" value="Genomic_DNA"/>
</dbReference>
<dbReference type="GO" id="GO:0005549">
    <property type="term" value="F:odorant binding"/>
    <property type="evidence" value="ECO:0007669"/>
    <property type="project" value="InterPro"/>
</dbReference>
<dbReference type="GO" id="GO:0004984">
    <property type="term" value="F:olfactory receptor activity"/>
    <property type="evidence" value="ECO:0007669"/>
    <property type="project" value="InterPro"/>
</dbReference>
<feature type="transmembrane region" description="Helical" evidence="9">
    <location>
        <begin position="44"/>
        <end position="62"/>
    </location>
</feature>
<evidence type="ECO:0000256" key="8">
    <source>
        <dbReference type="ARBA" id="ARBA00023224"/>
    </source>
</evidence>
<organism evidence="10 11">
    <name type="scientific">Coptotermes formosanus</name>
    <name type="common">Formosan subterranean termite</name>
    <dbReference type="NCBI Taxonomy" id="36987"/>
    <lineage>
        <taxon>Eukaryota</taxon>
        <taxon>Metazoa</taxon>
        <taxon>Ecdysozoa</taxon>
        <taxon>Arthropoda</taxon>
        <taxon>Hexapoda</taxon>
        <taxon>Insecta</taxon>
        <taxon>Pterygota</taxon>
        <taxon>Neoptera</taxon>
        <taxon>Polyneoptera</taxon>
        <taxon>Dictyoptera</taxon>
        <taxon>Blattodea</taxon>
        <taxon>Blattoidea</taxon>
        <taxon>Termitoidae</taxon>
        <taxon>Rhinotermitidae</taxon>
        <taxon>Coptotermes</taxon>
    </lineage>
</organism>
<dbReference type="GO" id="GO:0007165">
    <property type="term" value="P:signal transduction"/>
    <property type="evidence" value="ECO:0007669"/>
    <property type="project" value="UniProtKB-KW"/>
</dbReference>
<keyword evidence="8 9" id="KW-0807">Transducer</keyword>
<keyword evidence="6 9" id="KW-0472">Membrane</keyword>
<evidence type="ECO:0000256" key="9">
    <source>
        <dbReference type="RuleBase" id="RU351113"/>
    </source>
</evidence>
<feature type="transmembrane region" description="Helical" evidence="9">
    <location>
        <begin position="74"/>
        <end position="91"/>
    </location>
</feature>
<comment type="caution">
    <text evidence="9">Lacks conserved residue(s) required for the propagation of feature annotation.</text>
</comment>
<feature type="transmembrane region" description="Helical" evidence="9">
    <location>
        <begin position="185"/>
        <end position="210"/>
    </location>
</feature>
<dbReference type="Pfam" id="PF02949">
    <property type="entry name" value="7tm_6"/>
    <property type="match status" value="1"/>
</dbReference>
<gene>
    <name evidence="10" type="ORF">Cfor_12795</name>
</gene>
<evidence type="ECO:0000256" key="1">
    <source>
        <dbReference type="ARBA" id="ARBA00004141"/>
    </source>
</evidence>
<protein>
    <recommendedName>
        <fullName evidence="9">Odorant receptor</fullName>
    </recommendedName>
</protein>
<dbReference type="GO" id="GO:0005886">
    <property type="term" value="C:plasma membrane"/>
    <property type="evidence" value="ECO:0007669"/>
    <property type="project" value="UniProtKB-SubCell"/>
</dbReference>